<accession>A0A4C1WX56</accession>
<dbReference type="Proteomes" id="UP000299102">
    <property type="component" value="Unassembled WGS sequence"/>
</dbReference>
<evidence type="ECO:0000313" key="1">
    <source>
        <dbReference type="EMBL" id="GBP55232.1"/>
    </source>
</evidence>
<dbReference type="AlphaFoldDB" id="A0A4C1WX56"/>
<reference evidence="1 2" key="1">
    <citation type="journal article" date="2019" name="Commun. Biol.">
        <title>The bagworm genome reveals a unique fibroin gene that provides high tensile strength.</title>
        <authorList>
            <person name="Kono N."/>
            <person name="Nakamura H."/>
            <person name="Ohtoshi R."/>
            <person name="Tomita M."/>
            <person name="Numata K."/>
            <person name="Arakawa K."/>
        </authorList>
    </citation>
    <scope>NUCLEOTIDE SEQUENCE [LARGE SCALE GENOMIC DNA]</scope>
</reference>
<name>A0A4C1WX56_EUMVA</name>
<evidence type="ECO:0000313" key="2">
    <source>
        <dbReference type="Proteomes" id="UP000299102"/>
    </source>
</evidence>
<dbReference type="EMBL" id="BGZK01000663">
    <property type="protein sequence ID" value="GBP55232.1"/>
    <property type="molecule type" value="Genomic_DNA"/>
</dbReference>
<comment type="caution">
    <text evidence="1">The sequence shown here is derived from an EMBL/GenBank/DDBJ whole genome shotgun (WGS) entry which is preliminary data.</text>
</comment>
<proteinExistence type="predicted"/>
<gene>
    <name evidence="1" type="ORF">EVAR_36816_1</name>
</gene>
<organism evidence="1 2">
    <name type="scientific">Eumeta variegata</name>
    <name type="common">Bagworm moth</name>
    <name type="synonym">Eumeta japonica</name>
    <dbReference type="NCBI Taxonomy" id="151549"/>
    <lineage>
        <taxon>Eukaryota</taxon>
        <taxon>Metazoa</taxon>
        <taxon>Ecdysozoa</taxon>
        <taxon>Arthropoda</taxon>
        <taxon>Hexapoda</taxon>
        <taxon>Insecta</taxon>
        <taxon>Pterygota</taxon>
        <taxon>Neoptera</taxon>
        <taxon>Endopterygota</taxon>
        <taxon>Lepidoptera</taxon>
        <taxon>Glossata</taxon>
        <taxon>Ditrysia</taxon>
        <taxon>Tineoidea</taxon>
        <taxon>Psychidae</taxon>
        <taxon>Oiketicinae</taxon>
        <taxon>Eumeta</taxon>
    </lineage>
</organism>
<sequence>METVYFVQMHRQAASDSTSDATSREIRVYQRNVARIIQHADNNSTYSYAGTWAKCGPHERILFDDSGDGPFPAFPAISNAVHKTAANTGPVEDAVDVNARAPEATRSAFE</sequence>
<protein>
    <submittedName>
        <fullName evidence="1">Uncharacterized protein</fullName>
    </submittedName>
</protein>
<keyword evidence="2" id="KW-1185">Reference proteome</keyword>